<keyword evidence="6 9" id="KW-0067">ATP-binding</keyword>
<keyword evidence="7 9" id="KW-0648">Protein biosynthesis</keyword>
<keyword evidence="8 9" id="KW-0030">Aminoacyl-tRNA synthetase</keyword>
<dbReference type="HAMAP" id="MF_00137">
    <property type="entry name" value="SAICAR_synth"/>
    <property type="match status" value="1"/>
</dbReference>
<comment type="caution">
    <text evidence="12">The sequence shown here is derived from an EMBL/GenBank/DDBJ whole genome shotgun (WGS) entry which is preliminary data.</text>
</comment>
<evidence type="ECO:0000313" key="12">
    <source>
        <dbReference type="EMBL" id="KAI9639665.1"/>
    </source>
</evidence>
<evidence type="ECO:0000256" key="4">
    <source>
        <dbReference type="ARBA" id="ARBA00022741"/>
    </source>
</evidence>
<evidence type="ECO:0000256" key="10">
    <source>
        <dbReference type="SAM" id="MobiDB-lite"/>
    </source>
</evidence>
<evidence type="ECO:0000256" key="7">
    <source>
        <dbReference type="ARBA" id="ARBA00022917"/>
    </source>
</evidence>
<dbReference type="AlphaFoldDB" id="A0AA38HFK7"/>
<dbReference type="Pfam" id="PF00579">
    <property type="entry name" value="tRNA-synt_1b"/>
    <property type="match status" value="1"/>
</dbReference>
<dbReference type="PROSITE" id="PS01058">
    <property type="entry name" value="SAICAR_SYNTHETASE_2"/>
    <property type="match status" value="1"/>
</dbReference>
<organism evidence="12 13">
    <name type="scientific">Dioszegia hungarica</name>
    <dbReference type="NCBI Taxonomy" id="4972"/>
    <lineage>
        <taxon>Eukaryota</taxon>
        <taxon>Fungi</taxon>
        <taxon>Dikarya</taxon>
        <taxon>Basidiomycota</taxon>
        <taxon>Agaricomycotina</taxon>
        <taxon>Tremellomycetes</taxon>
        <taxon>Tremellales</taxon>
        <taxon>Bulleribasidiaceae</taxon>
        <taxon>Dioszegia</taxon>
    </lineage>
</organism>
<dbReference type="Gene3D" id="3.30.470.20">
    <property type="entry name" value="ATP-grasp fold, B domain"/>
    <property type="match status" value="1"/>
</dbReference>
<name>A0AA38HFK7_9TREE</name>
<keyword evidence="4 9" id="KW-0547">Nucleotide-binding</keyword>
<dbReference type="Proteomes" id="UP001164286">
    <property type="component" value="Unassembled WGS sequence"/>
</dbReference>
<dbReference type="GO" id="GO:0005737">
    <property type="term" value="C:cytoplasm"/>
    <property type="evidence" value="ECO:0007669"/>
    <property type="project" value="TreeGrafter"/>
</dbReference>
<dbReference type="GO" id="GO:0004831">
    <property type="term" value="F:tyrosine-tRNA ligase activity"/>
    <property type="evidence" value="ECO:0007669"/>
    <property type="project" value="UniProtKB-EC"/>
</dbReference>
<feature type="compositionally biased region" description="Basic and acidic residues" evidence="10">
    <location>
        <begin position="411"/>
        <end position="449"/>
    </location>
</feature>
<dbReference type="FunFam" id="3.30.200.20:FF:000682">
    <property type="entry name" value="Phosphoribosylaminoimidazole-succinocarboxamide synthase"/>
    <property type="match status" value="1"/>
</dbReference>
<evidence type="ECO:0000256" key="8">
    <source>
        <dbReference type="ARBA" id="ARBA00023146"/>
    </source>
</evidence>
<dbReference type="NCBIfam" id="TIGR00234">
    <property type="entry name" value="tyrS"/>
    <property type="match status" value="1"/>
</dbReference>
<dbReference type="Gene3D" id="1.10.240.10">
    <property type="entry name" value="Tyrosyl-Transfer RNA Synthetase"/>
    <property type="match status" value="1"/>
</dbReference>
<dbReference type="InterPro" id="IPR002307">
    <property type="entry name" value="Tyr-tRNA-ligase"/>
</dbReference>
<comment type="catalytic activity">
    <reaction evidence="9">
        <text>tRNA(Tyr) + L-tyrosine + ATP = L-tyrosyl-tRNA(Tyr) + AMP + diphosphate + H(+)</text>
        <dbReference type="Rhea" id="RHEA:10220"/>
        <dbReference type="Rhea" id="RHEA-COMP:9706"/>
        <dbReference type="Rhea" id="RHEA-COMP:9707"/>
        <dbReference type="ChEBI" id="CHEBI:15378"/>
        <dbReference type="ChEBI" id="CHEBI:30616"/>
        <dbReference type="ChEBI" id="CHEBI:33019"/>
        <dbReference type="ChEBI" id="CHEBI:58315"/>
        <dbReference type="ChEBI" id="CHEBI:78442"/>
        <dbReference type="ChEBI" id="CHEBI:78536"/>
        <dbReference type="ChEBI" id="CHEBI:456215"/>
        <dbReference type="EC" id="6.1.1.1"/>
    </reaction>
</comment>
<sequence>MADLEFETAAQAETAGPSISLSAEKEAQFERITRNLQEATSTEIIRKVLADDEVVRCYWGSATTGRPHIAYCVPLLKIADFLTAGVNVKILLADLHAFLDANKSSLETLKWRTKYYSFILKAIFTTLGVPLDKLEFVTGTSYQLTAEYTLDMYKFHSLTTTKAAEHAGADVVKASESPLMCSLLYPGLQALDEQYLDVHFQFGGVDQRKIFMYAAHFLPKLGYAKRAHLMNAMVPGLSGGKMSSSEPKSKVDFLDSPADIKSKLKAAVCTPGVVEGNGVLAFVKAVLIPVQNLWNEQARERGEADFRGDAKSFITGDAPKGTVFSISRPEKFGGDIHVGSYEELEAKYTKEEVHPGDLKTGVTDALVKLLTPIQEMFKANEEWQEAERLGYAVGGSEKIAAEAKAAKPEGKLISQAKKEKDVRSAPPTEEERAALRAKKEQEKLAKQQAKDAAAGNQVSPEELKKRDAAAAAVTPVASGSGSGSGKAVVQTDMPKLKLLAKGKVRDIYAMPDEADADKLLFVATDRISAFDIIMDNGIPQKGITLTTLSLFWFHKLSHIIPHHVIYPSLPDASSSTPSSTSDLPAALVDPKSAWKEFPRSLDEYRDQLKGRSMIVKKCEVVKIEAIVRGYITGSAWAEYKKSQTVHGIEMPAGLVESQKLPKPLFTPSTKADQGEHDENIHPDKVKDICGPELAAQIEDIALRLYTDAAEYALARGLILADTKFEFGLLPTPNGKQLILIDELLTPDSSRYWSAAAYKEGQPQASFDKQYLRDWLIEGGLRNKEGVSLPEEVVIETKAKYEEARDRVMGLGQFGN</sequence>
<dbReference type="SUPFAM" id="SSF56104">
    <property type="entry name" value="SAICAR synthase-like"/>
    <property type="match status" value="1"/>
</dbReference>
<dbReference type="SUPFAM" id="SSF52374">
    <property type="entry name" value="Nucleotidylyl transferase"/>
    <property type="match status" value="1"/>
</dbReference>
<comment type="similarity">
    <text evidence="2">Belongs to the SAICAR synthetase family.</text>
</comment>
<comment type="similarity">
    <text evidence="9">Belongs to the class-I aminoacyl-tRNA synthetase family.</text>
</comment>
<keyword evidence="5" id="KW-0658">Purine biosynthesis</keyword>
<dbReference type="InterPro" id="IPR028923">
    <property type="entry name" value="SAICAR_synt/ADE2_N"/>
</dbReference>
<keyword evidence="13" id="KW-1185">Reference proteome</keyword>
<dbReference type="RefSeq" id="XP_052949442.1">
    <property type="nucleotide sequence ID" value="XM_053086016.1"/>
</dbReference>
<dbReference type="GO" id="GO:0005524">
    <property type="term" value="F:ATP binding"/>
    <property type="evidence" value="ECO:0007669"/>
    <property type="project" value="UniProtKB-KW"/>
</dbReference>
<dbReference type="PRINTS" id="PR01040">
    <property type="entry name" value="TRNASYNTHTYR"/>
</dbReference>
<dbReference type="CDD" id="cd01414">
    <property type="entry name" value="SAICAR_synt_Sc"/>
    <property type="match status" value="1"/>
</dbReference>
<dbReference type="Gene3D" id="3.30.200.20">
    <property type="entry name" value="Phosphorylase Kinase, domain 1"/>
    <property type="match status" value="1"/>
</dbReference>
<dbReference type="InterPro" id="IPR018236">
    <property type="entry name" value="SAICAR_synthetase_CS"/>
</dbReference>
<dbReference type="InterPro" id="IPR001636">
    <property type="entry name" value="SAICAR_synth"/>
</dbReference>
<dbReference type="Gene3D" id="3.40.50.620">
    <property type="entry name" value="HUPs"/>
    <property type="match status" value="1"/>
</dbReference>
<dbReference type="EC" id="6.1.1.1" evidence="9"/>
<protein>
    <recommendedName>
        <fullName evidence="9">Tyrosine--tRNA ligase</fullName>
        <ecNumber evidence="9">6.1.1.1</ecNumber>
    </recommendedName>
    <alternativeName>
        <fullName evidence="9">Tyrosyl-tRNA synthetase</fullName>
    </alternativeName>
</protein>
<dbReference type="PROSITE" id="PS01057">
    <property type="entry name" value="SAICAR_SYNTHETASE_1"/>
    <property type="match status" value="1"/>
</dbReference>
<dbReference type="PANTHER" id="PTHR43700:SF1">
    <property type="entry name" value="PHOSPHORIBOSYLAMINOIMIDAZOLE-SUCCINOCARBOXAMIDE SYNTHASE"/>
    <property type="match status" value="1"/>
</dbReference>
<evidence type="ECO:0000313" key="13">
    <source>
        <dbReference type="Proteomes" id="UP001164286"/>
    </source>
</evidence>
<evidence type="ECO:0000256" key="5">
    <source>
        <dbReference type="ARBA" id="ARBA00022755"/>
    </source>
</evidence>
<feature type="region of interest" description="Disordered" evidence="10">
    <location>
        <begin position="411"/>
        <end position="470"/>
    </location>
</feature>
<dbReference type="InterPro" id="IPR014729">
    <property type="entry name" value="Rossmann-like_a/b/a_fold"/>
</dbReference>
<dbReference type="NCBIfam" id="TIGR00081">
    <property type="entry name" value="purC"/>
    <property type="match status" value="1"/>
</dbReference>
<evidence type="ECO:0000256" key="6">
    <source>
        <dbReference type="ARBA" id="ARBA00022840"/>
    </source>
</evidence>
<dbReference type="GO" id="GO:0006189">
    <property type="term" value="P:'de novo' IMP biosynthetic process"/>
    <property type="evidence" value="ECO:0007669"/>
    <property type="project" value="TreeGrafter"/>
</dbReference>
<evidence type="ECO:0000259" key="11">
    <source>
        <dbReference type="Pfam" id="PF01259"/>
    </source>
</evidence>
<dbReference type="GO" id="GO:0004639">
    <property type="term" value="F:phosphoribosylaminoimidazolesuccinocarboxamide synthase activity"/>
    <property type="evidence" value="ECO:0007669"/>
    <property type="project" value="InterPro"/>
</dbReference>
<accession>A0AA38HFK7</accession>
<dbReference type="GeneID" id="77725217"/>
<evidence type="ECO:0000256" key="2">
    <source>
        <dbReference type="ARBA" id="ARBA00010190"/>
    </source>
</evidence>
<feature type="domain" description="SAICAR synthetase/ADE2 N-terminal" evidence="11">
    <location>
        <begin position="499"/>
        <end position="777"/>
    </location>
</feature>
<dbReference type="Pfam" id="PF01259">
    <property type="entry name" value="SAICAR_synt"/>
    <property type="match status" value="1"/>
</dbReference>
<dbReference type="NCBIfam" id="NF010568">
    <property type="entry name" value="PRK13961.1"/>
    <property type="match status" value="1"/>
</dbReference>
<reference evidence="12" key="1">
    <citation type="journal article" date="2022" name="G3 (Bethesda)">
        <title>High quality genome of the basidiomycete yeast Dioszegia hungarica PDD-24b-2 isolated from cloud water.</title>
        <authorList>
            <person name="Jarrige D."/>
            <person name="Haridas S."/>
            <person name="Bleykasten-Grosshans C."/>
            <person name="Joly M."/>
            <person name="Nadalig T."/>
            <person name="Sancelme M."/>
            <person name="Vuilleumier S."/>
            <person name="Grigoriev I.V."/>
            <person name="Amato P."/>
            <person name="Bringel F."/>
        </authorList>
    </citation>
    <scope>NUCLEOTIDE SEQUENCE</scope>
    <source>
        <strain evidence="12">PDD-24b-2</strain>
    </source>
</reference>
<dbReference type="InterPro" id="IPR002305">
    <property type="entry name" value="aa-tRNA-synth_Ic"/>
</dbReference>
<evidence type="ECO:0000256" key="3">
    <source>
        <dbReference type="ARBA" id="ARBA00022598"/>
    </source>
</evidence>
<evidence type="ECO:0000256" key="1">
    <source>
        <dbReference type="ARBA" id="ARBA00004672"/>
    </source>
</evidence>
<dbReference type="FunFam" id="3.30.470.20:FF:000015">
    <property type="entry name" value="Phosphoribosylaminoimidazole-succinocarboxamide synthase"/>
    <property type="match status" value="1"/>
</dbReference>
<dbReference type="EMBL" id="JAKWFO010000001">
    <property type="protein sequence ID" value="KAI9639665.1"/>
    <property type="molecule type" value="Genomic_DNA"/>
</dbReference>
<evidence type="ECO:0000256" key="9">
    <source>
        <dbReference type="RuleBase" id="RU361234"/>
    </source>
</evidence>
<proteinExistence type="inferred from homology"/>
<dbReference type="PANTHER" id="PTHR43700">
    <property type="entry name" value="PHOSPHORIBOSYLAMINOIMIDAZOLE-SUCCINOCARBOXAMIDE SYNTHASE"/>
    <property type="match status" value="1"/>
</dbReference>
<gene>
    <name evidence="12" type="ORF">MKK02DRAFT_18861</name>
</gene>
<keyword evidence="3 9" id="KW-0436">Ligase</keyword>
<dbReference type="FunFam" id="1.10.240.10:FF:000004">
    <property type="entry name" value="Tyrosine--tRNA ligase"/>
    <property type="match status" value="1"/>
</dbReference>
<comment type="pathway">
    <text evidence="1">Purine metabolism; IMP biosynthesis via de novo pathway; 5-amino-1-(5-phospho-D-ribosyl)imidazole-4-carboxamide from 5-amino-1-(5-phospho-D-ribosyl)imidazole-4-carboxylate: step 1/2.</text>
</comment>
<dbReference type="GO" id="GO:0006437">
    <property type="term" value="P:tyrosyl-tRNA aminoacylation"/>
    <property type="evidence" value="ECO:0007669"/>
    <property type="project" value="InterPro"/>
</dbReference>